<feature type="domain" description="DUF5643" evidence="3">
    <location>
        <begin position="233"/>
        <end position="342"/>
    </location>
</feature>
<keyword evidence="1" id="KW-0812">Transmembrane</keyword>
<sequence>MDNNRDEQWEDLLKSDREIVRQRALEVDEDKLAEAIRKGLDSGKKRIQPRRRWRRMTGTGTALLFLMLIFTVTVKVSPVFAETMRQIPGLSVFVNMLKSDPAVTMAIDKSLIQPVGKTVEKDGVQLTVEGIVADEQRLIVLYSSNITGSWGSTRLLFSFFDDKNEKLEGTVAFDHASVGKTAIESRGGHDFVDLQLYNQARLPERVRMEAIVNETKLEVDIPIDHARFEGMKQEIAINETIEIDGDRITFESAQITPLRLQLKVRSDDGGTNRLKGFIGMRIEDEKGRAWQEKSSFGLSENEKVYDFHSNYFYKPRKLTIKADGIYRFAKASKIVVNTETMTIVEAPDERLSLKSVDTEERYRLLSFQIRGLDDVEQKFVSYSLVGVTFADGAGKSHKLAEVRNFTSGSMDTRYPNERNLFVPVPNEEYPQPLTFTVEDYPGYAKQPIELELQLK</sequence>
<dbReference type="OrthoDB" id="2725974at2"/>
<feature type="domain" description="DUF4179" evidence="2">
    <location>
        <begin position="52"/>
        <end position="143"/>
    </location>
</feature>
<evidence type="ECO:0000313" key="5">
    <source>
        <dbReference type="Proteomes" id="UP000250369"/>
    </source>
</evidence>
<dbReference type="InterPro" id="IPR040680">
    <property type="entry name" value="DUF5643"/>
</dbReference>
<evidence type="ECO:0000256" key="1">
    <source>
        <dbReference type="SAM" id="Phobius"/>
    </source>
</evidence>
<protein>
    <recommendedName>
        <fullName evidence="6">DUF4179 domain-containing protein</fullName>
    </recommendedName>
</protein>
<comment type="caution">
    <text evidence="4">The sequence shown here is derived from an EMBL/GenBank/DDBJ whole genome shotgun (WGS) entry which is preliminary data.</text>
</comment>
<keyword evidence="5" id="KW-1185">Reference proteome</keyword>
<feature type="transmembrane region" description="Helical" evidence="1">
    <location>
        <begin position="60"/>
        <end position="81"/>
    </location>
</feature>
<dbReference type="Pfam" id="PF18705">
    <property type="entry name" value="DUF5643"/>
    <property type="match status" value="1"/>
</dbReference>
<dbReference type="AlphaFoldDB" id="A0A329MY42"/>
<evidence type="ECO:0000259" key="2">
    <source>
        <dbReference type="Pfam" id="PF13786"/>
    </source>
</evidence>
<evidence type="ECO:0000313" key="4">
    <source>
        <dbReference type="EMBL" id="RAV23223.1"/>
    </source>
</evidence>
<evidence type="ECO:0000259" key="3">
    <source>
        <dbReference type="Pfam" id="PF18705"/>
    </source>
</evidence>
<dbReference type="InterPro" id="IPR025436">
    <property type="entry name" value="DUF4179"/>
</dbReference>
<reference evidence="4 5" key="1">
    <citation type="journal article" date="2009" name="Int. J. Syst. Evol. Microbiol.">
        <title>Paenibacillus contaminans sp. nov., isolated from a contaminated laboratory plate.</title>
        <authorList>
            <person name="Chou J.H."/>
            <person name="Lee J.H."/>
            <person name="Lin M.C."/>
            <person name="Chang P.S."/>
            <person name="Arun A.B."/>
            <person name="Young C.C."/>
            <person name="Chen W.M."/>
        </authorList>
    </citation>
    <scope>NUCLEOTIDE SEQUENCE [LARGE SCALE GENOMIC DNA]</scope>
    <source>
        <strain evidence="4 5">CKOBP-6</strain>
    </source>
</reference>
<evidence type="ECO:0008006" key="6">
    <source>
        <dbReference type="Google" id="ProtNLM"/>
    </source>
</evidence>
<organism evidence="4 5">
    <name type="scientific">Paenibacillus contaminans</name>
    <dbReference type="NCBI Taxonomy" id="450362"/>
    <lineage>
        <taxon>Bacteria</taxon>
        <taxon>Bacillati</taxon>
        <taxon>Bacillota</taxon>
        <taxon>Bacilli</taxon>
        <taxon>Bacillales</taxon>
        <taxon>Paenibacillaceae</taxon>
        <taxon>Paenibacillus</taxon>
    </lineage>
</organism>
<keyword evidence="1" id="KW-1133">Transmembrane helix</keyword>
<gene>
    <name evidence="4" type="ORF">DQG23_03255</name>
</gene>
<accession>A0A329MY42</accession>
<proteinExistence type="predicted"/>
<name>A0A329MY42_9BACL</name>
<dbReference type="Pfam" id="PF13786">
    <property type="entry name" value="DUF4179"/>
    <property type="match status" value="1"/>
</dbReference>
<dbReference type="Proteomes" id="UP000250369">
    <property type="component" value="Unassembled WGS sequence"/>
</dbReference>
<keyword evidence="1" id="KW-0472">Membrane</keyword>
<dbReference type="EMBL" id="QMFB01000001">
    <property type="protein sequence ID" value="RAV23223.1"/>
    <property type="molecule type" value="Genomic_DNA"/>
</dbReference>
<dbReference type="RefSeq" id="WP_113029333.1">
    <property type="nucleotide sequence ID" value="NZ_QMFB01000001.1"/>
</dbReference>